<dbReference type="PANTHER" id="PTHR47805">
    <property type="entry name" value="SAGA-ASSOCIATED FACTOR 73"/>
    <property type="match status" value="1"/>
</dbReference>
<name>A0A433D6P0_9FUNG</name>
<dbReference type="PROSITE" id="PS51505">
    <property type="entry name" value="SCA7"/>
    <property type="match status" value="1"/>
</dbReference>
<gene>
    <name evidence="3" type="ORF">BC936DRAFT_146823</name>
</gene>
<dbReference type="EMBL" id="RBNI01005684">
    <property type="protein sequence ID" value="RUP46542.1"/>
    <property type="molecule type" value="Genomic_DNA"/>
</dbReference>
<keyword evidence="4" id="KW-1185">Reference proteome</keyword>
<protein>
    <submittedName>
        <fullName evidence="3">SCA7, zinc-binding domain-containing protein</fullName>
    </submittedName>
</protein>
<comment type="caution">
    <text evidence="3">The sequence shown here is derived from an EMBL/GenBank/DDBJ whole genome shotgun (WGS) entry which is preliminary data.</text>
</comment>
<dbReference type="OrthoDB" id="21678at2759"/>
<feature type="region of interest" description="Disordered" evidence="1">
    <location>
        <begin position="162"/>
        <end position="264"/>
    </location>
</feature>
<reference evidence="3 4" key="1">
    <citation type="journal article" date="2018" name="New Phytol.">
        <title>Phylogenomics of Endogonaceae and evolution of mycorrhizas within Mucoromycota.</title>
        <authorList>
            <person name="Chang Y."/>
            <person name="Desiro A."/>
            <person name="Na H."/>
            <person name="Sandor L."/>
            <person name="Lipzen A."/>
            <person name="Clum A."/>
            <person name="Barry K."/>
            <person name="Grigoriev I.V."/>
            <person name="Martin F.M."/>
            <person name="Stajich J.E."/>
            <person name="Smith M.E."/>
            <person name="Bonito G."/>
            <person name="Spatafora J.W."/>
        </authorList>
    </citation>
    <scope>NUCLEOTIDE SEQUENCE [LARGE SCALE GENOMIC DNA]</scope>
    <source>
        <strain evidence="3 4">GMNB39</strain>
    </source>
</reference>
<evidence type="ECO:0000259" key="2">
    <source>
        <dbReference type="PROSITE" id="PS51505"/>
    </source>
</evidence>
<dbReference type="GO" id="GO:0000124">
    <property type="term" value="C:SAGA complex"/>
    <property type="evidence" value="ECO:0007669"/>
    <property type="project" value="InterPro"/>
</dbReference>
<accession>A0A433D6P0</accession>
<dbReference type="Pfam" id="PF08313">
    <property type="entry name" value="SCA7"/>
    <property type="match status" value="1"/>
</dbReference>
<feature type="compositionally biased region" description="Basic residues" evidence="1">
    <location>
        <begin position="249"/>
        <end position="260"/>
    </location>
</feature>
<dbReference type="GO" id="GO:1904802">
    <property type="term" value="P:RITS complex assembly"/>
    <property type="evidence" value="ECO:0007669"/>
    <property type="project" value="TreeGrafter"/>
</dbReference>
<evidence type="ECO:0000313" key="4">
    <source>
        <dbReference type="Proteomes" id="UP000268093"/>
    </source>
</evidence>
<evidence type="ECO:0000256" key="1">
    <source>
        <dbReference type="SAM" id="MobiDB-lite"/>
    </source>
</evidence>
<feature type="domain" description="SCA7" evidence="2">
    <location>
        <begin position="259"/>
        <end position="326"/>
    </location>
</feature>
<sequence length="478" mass="50730">MSAHGGAKKHEGFSEEQQTALDEKSEKIERLQTAIEELAKPLANTQGSASWSSLVTPSTLAVFQEDTHWERIVATPRTSKTDITALMTLVPEKSSWKNLLELEDDDDGADNANGGSQLPSPTVSKLAYSEMKTYGAMPLEEENLVVKCNACKKPVLASNFSKHVDNCGKSKPEVPPLTDGGGSQLSARDSDASQDTEAPPVVKREKPNPKKRKNSAASIASDASEAAFSVPAKRPPTQTADKPPPEKKQKVKKEKPKPTPKVKAPIDLDKQCGVISGPNNMQCTRSLTCKSHSMGAKRAVMGRSQLYDVLLSAYQKKSIGRPQNNAVLGSDKKPLDGMPDGGTHAHNGNATGGVGVGVGDKEDAALDSDEEANAVLDAIRRTRPQPLAVRPMLFVRRRNHCFQIRDMLLDAITPRGTVTVKQEKGLDSLHGAVAGVAAGAGSGVGGAMNNGRMPNGTVGSTGPNAVEQALLENSRLTG</sequence>
<evidence type="ECO:0000313" key="3">
    <source>
        <dbReference type="EMBL" id="RUP46542.1"/>
    </source>
</evidence>
<dbReference type="AlphaFoldDB" id="A0A433D6P0"/>
<feature type="region of interest" description="Disordered" evidence="1">
    <location>
        <begin position="1"/>
        <end position="27"/>
    </location>
</feature>
<dbReference type="Gene3D" id="6.10.140.1270">
    <property type="match status" value="1"/>
</dbReference>
<dbReference type="InterPro" id="IPR013243">
    <property type="entry name" value="SCA7_dom"/>
</dbReference>
<feature type="compositionally biased region" description="Basic and acidic residues" evidence="1">
    <location>
        <begin position="162"/>
        <end position="172"/>
    </location>
</feature>
<dbReference type="GO" id="GO:0006357">
    <property type="term" value="P:regulation of transcription by RNA polymerase II"/>
    <property type="evidence" value="ECO:0007669"/>
    <property type="project" value="TreeGrafter"/>
</dbReference>
<dbReference type="Proteomes" id="UP000268093">
    <property type="component" value="Unassembled WGS sequence"/>
</dbReference>
<dbReference type="GO" id="GO:0031048">
    <property type="term" value="P:regulatory ncRNA-mediated heterochromatin formation"/>
    <property type="evidence" value="ECO:0007669"/>
    <property type="project" value="TreeGrafter"/>
</dbReference>
<organism evidence="3 4">
    <name type="scientific">Jimgerdemannia flammicorona</name>
    <dbReference type="NCBI Taxonomy" id="994334"/>
    <lineage>
        <taxon>Eukaryota</taxon>
        <taxon>Fungi</taxon>
        <taxon>Fungi incertae sedis</taxon>
        <taxon>Mucoromycota</taxon>
        <taxon>Mucoromycotina</taxon>
        <taxon>Endogonomycetes</taxon>
        <taxon>Endogonales</taxon>
        <taxon>Endogonaceae</taxon>
        <taxon>Jimgerdemannia</taxon>
    </lineage>
</organism>
<proteinExistence type="predicted"/>
<feature type="compositionally biased region" description="Low complexity" evidence="1">
    <location>
        <begin position="215"/>
        <end position="229"/>
    </location>
</feature>
<dbReference type="InterPro" id="IPR037804">
    <property type="entry name" value="SGF73"/>
</dbReference>
<dbReference type="PANTHER" id="PTHR47805:SF1">
    <property type="entry name" value="SAGA-ASSOCIATED FACTOR 73"/>
    <property type="match status" value="1"/>
</dbReference>